<evidence type="ECO:0000313" key="4">
    <source>
        <dbReference type="EMBL" id="CAB4556566.1"/>
    </source>
</evidence>
<evidence type="ECO:0000313" key="7">
    <source>
        <dbReference type="EMBL" id="CAB4641873.1"/>
    </source>
</evidence>
<evidence type="ECO:0000313" key="8">
    <source>
        <dbReference type="EMBL" id="CAB4870046.1"/>
    </source>
</evidence>
<dbReference type="Gene3D" id="3.40.50.720">
    <property type="entry name" value="NAD(P)-binding Rossmann-like Domain"/>
    <property type="match status" value="1"/>
</dbReference>
<evidence type="ECO:0000313" key="3">
    <source>
        <dbReference type="EMBL" id="CAB4548321.1"/>
    </source>
</evidence>
<dbReference type="FunFam" id="3.40.50.720:FF:000240">
    <property type="entry name" value="SDR family oxidoreductase"/>
    <property type="match status" value="1"/>
</dbReference>
<comment type="similarity">
    <text evidence="1">Belongs to the short-chain dehydrogenases/reductases (SDR) family.</text>
</comment>
<sequence>MSADPVLSSKSILDRLSLTGKNALVTGGNKGIGRAIAHAYAQAGANVAIIGRNENDSKAVSEEIASLYKGIKVINFTCDVTVENEVNATIDAVVKEFGSLEIACNNAGIAEWVDAQDMTFASWKKMISNNLDSAFLCAQAQAKYMIRQGYGKIVFTASLSGKVSNYPQHQAHYNSAKAGVISLARCLATEWAPYGVRVNTLSPGFTITPLLDDLKKTEIGQKYYPEWISRIPMKVMGEVTDMQGAAVYLSSEASDYATGMDLVIDGGYLAW</sequence>
<evidence type="ECO:0000313" key="9">
    <source>
        <dbReference type="EMBL" id="CAB4964673.1"/>
    </source>
</evidence>
<dbReference type="EMBL" id="CAFBLG010000097">
    <property type="protein sequence ID" value="CAB4870046.1"/>
    <property type="molecule type" value="Genomic_DNA"/>
</dbReference>
<dbReference type="InterPro" id="IPR020904">
    <property type="entry name" value="Sc_DH/Rdtase_CS"/>
</dbReference>
<gene>
    <name evidence="3" type="ORF">UFOPK1508_00218</name>
    <name evidence="4" type="ORF">UFOPK1599_00250</name>
    <name evidence="5" type="ORF">UFOPK1894_00292</name>
    <name evidence="6" type="ORF">UFOPK2139_00040</name>
    <name evidence="7" type="ORF">UFOPK2179_00195</name>
    <name evidence="8" type="ORF">UFOPK3295_00869</name>
    <name evidence="9" type="ORF">UFOPK3883_00608</name>
</gene>
<dbReference type="AlphaFoldDB" id="A0A6J7LD20"/>
<name>A0A6J7LD20_9ZZZZ</name>
<dbReference type="GO" id="GO:0016616">
    <property type="term" value="F:oxidoreductase activity, acting on the CH-OH group of donors, NAD or NADP as acceptor"/>
    <property type="evidence" value="ECO:0007669"/>
    <property type="project" value="UniProtKB-ARBA"/>
</dbReference>
<dbReference type="PROSITE" id="PS00061">
    <property type="entry name" value="ADH_SHORT"/>
    <property type="match status" value="1"/>
</dbReference>
<dbReference type="SUPFAM" id="SSF51735">
    <property type="entry name" value="NAD(P)-binding Rossmann-fold domains"/>
    <property type="match status" value="1"/>
</dbReference>
<dbReference type="PANTHER" id="PTHR42760:SF115">
    <property type="entry name" value="3-OXOACYL-[ACYL-CARRIER-PROTEIN] REDUCTASE FABG"/>
    <property type="match status" value="1"/>
</dbReference>
<evidence type="ECO:0000313" key="5">
    <source>
        <dbReference type="EMBL" id="CAB4610695.1"/>
    </source>
</evidence>
<dbReference type="PRINTS" id="PR00081">
    <property type="entry name" value="GDHRDH"/>
</dbReference>
<dbReference type="EMBL" id="CAEZTE010000007">
    <property type="protein sequence ID" value="CAB4556566.1"/>
    <property type="molecule type" value="Genomic_DNA"/>
</dbReference>
<evidence type="ECO:0000256" key="2">
    <source>
        <dbReference type="ARBA" id="ARBA00023002"/>
    </source>
</evidence>
<dbReference type="PANTHER" id="PTHR42760">
    <property type="entry name" value="SHORT-CHAIN DEHYDROGENASES/REDUCTASES FAMILY MEMBER"/>
    <property type="match status" value="1"/>
</dbReference>
<evidence type="ECO:0000256" key="1">
    <source>
        <dbReference type="ARBA" id="ARBA00006484"/>
    </source>
</evidence>
<dbReference type="EMBL" id="CAEZVA010000012">
    <property type="protein sequence ID" value="CAB4610695.1"/>
    <property type="molecule type" value="Genomic_DNA"/>
</dbReference>
<dbReference type="EMBL" id="CAFBNV010000039">
    <property type="protein sequence ID" value="CAB4964673.1"/>
    <property type="molecule type" value="Genomic_DNA"/>
</dbReference>
<dbReference type="InterPro" id="IPR002347">
    <property type="entry name" value="SDR_fam"/>
</dbReference>
<dbReference type="EMBL" id="CAEZSW010000012">
    <property type="protein sequence ID" value="CAB4548321.1"/>
    <property type="molecule type" value="Genomic_DNA"/>
</dbReference>
<keyword evidence="2" id="KW-0560">Oxidoreductase</keyword>
<dbReference type="InterPro" id="IPR036291">
    <property type="entry name" value="NAD(P)-bd_dom_sf"/>
</dbReference>
<organism evidence="9">
    <name type="scientific">freshwater metagenome</name>
    <dbReference type="NCBI Taxonomy" id="449393"/>
    <lineage>
        <taxon>unclassified sequences</taxon>
        <taxon>metagenomes</taxon>
        <taxon>ecological metagenomes</taxon>
    </lineage>
</organism>
<evidence type="ECO:0000313" key="6">
    <source>
        <dbReference type="EMBL" id="CAB4627649.1"/>
    </source>
</evidence>
<reference evidence="9" key="1">
    <citation type="submission" date="2020-05" db="EMBL/GenBank/DDBJ databases">
        <authorList>
            <person name="Chiriac C."/>
            <person name="Salcher M."/>
            <person name="Ghai R."/>
            <person name="Kavagutti S V."/>
        </authorList>
    </citation>
    <scope>NUCLEOTIDE SEQUENCE</scope>
</reference>
<proteinExistence type="inferred from homology"/>
<protein>
    <submittedName>
        <fullName evidence="9">Unannotated protein</fullName>
    </submittedName>
</protein>
<accession>A0A6J7LD20</accession>
<dbReference type="EMBL" id="CAEZWC010000007">
    <property type="protein sequence ID" value="CAB4641873.1"/>
    <property type="molecule type" value="Genomic_DNA"/>
</dbReference>
<dbReference type="Pfam" id="PF13561">
    <property type="entry name" value="adh_short_C2"/>
    <property type="match status" value="1"/>
</dbReference>
<dbReference type="PRINTS" id="PR00080">
    <property type="entry name" value="SDRFAMILY"/>
</dbReference>
<dbReference type="EMBL" id="CAEZVR010000003">
    <property type="protein sequence ID" value="CAB4627649.1"/>
    <property type="molecule type" value="Genomic_DNA"/>
</dbReference>
<dbReference type="GO" id="GO:0005975">
    <property type="term" value="P:carbohydrate metabolic process"/>
    <property type="evidence" value="ECO:0007669"/>
    <property type="project" value="UniProtKB-ARBA"/>
</dbReference>